<gene>
    <name evidence="2" type="ORF">GCM10010422_49390</name>
</gene>
<accession>A0ABP5ZAV8</accession>
<dbReference type="EMBL" id="BAAATL010000025">
    <property type="protein sequence ID" value="GAA2495747.1"/>
    <property type="molecule type" value="Genomic_DNA"/>
</dbReference>
<dbReference type="Proteomes" id="UP001501721">
    <property type="component" value="Unassembled WGS sequence"/>
</dbReference>
<dbReference type="InterPro" id="IPR036388">
    <property type="entry name" value="WH-like_DNA-bd_sf"/>
</dbReference>
<proteinExistence type="predicted"/>
<evidence type="ECO:0008006" key="4">
    <source>
        <dbReference type="Google" id="ProtNLM"/>
    </source>
</evidence>
<reference evidence="3" key="1">
    <citation type="journal article" date="2019" name="Int. J. Syst. Evol. Microbiol.">
        <title>The Global Catalogue of Microorganisms (GCM) 10K type strain sequencing project: providing services to taxonomists for standard genome sequencing and annotation.</title>
        <authorList>
            <consortium name="The Broad Institute Genomics Platform"/>
            <consortium name="The Broad Institute Genome Sequencing Center for Infectious Disease"/>
            <person name="Wu L."/>
            <person name="Ma J."/>
        </authorList>
    </citation>
    <scope>NUCLEOTIDE SEQUENCE [LARGE SCALE GENOMIC DNA]</scope>
    <source>
        <strain evidence="3">JCM 6923</strain>
    </source>
</reference>
<evidence type="ECO:0000313" key="2">
    <source>
        <dbReference type="EMBL" id="GAA2495747.1"/>
    </source>
</evidence>
<sequence length="100" mass="10396">MAGLVQGGQGAVAFQQPGHGLAVQTRPGDALQAGAEPGEQAAFPVGRAGGLGREVLAETHEVIARRTAENHVERIRAKLGSTSRSQPAAWAHRKRAEDAP</sequence>
<evidence type="ECO:0000256" key="1">
    <source>
        <dbReference type="SAM" id="MobiDB-lite"/>
    </source>
</evidence>
<feature type="region of interest" description="Disordered" evidence="1">
    <location>
        <begin position="76"/>
        <end position="100"/>
    </location>
</feature>
<dbReference type="Gene3D" id="1.10.10.10">
    <property type="entry name" value="Winged helix-like DNA-binding domain superfamily/Winged helix DNA-binding domain"/>
    <property type="match status" value="1"/>
</dbReference>
<evidence type="ECO:0000313" key="3">
    <source>
        <dbReference type="Proteomes" id="UP001501721"/>
    </source>
</evidence>
<protein>
    <recommendedName>
        <fullName evidence="4">HTH luxR-type domain-containing protein</fullName>
    </recommendedName>
</protein>
<name>A0ABP5ZAV8_9ACTN</name>
<organism evidence="2 3">
    <name type="scientific">Streptomyces graminearus</name>
    <dbReference type="NCBI Taxonomy" id="284030"/>
    <lineage>
        <taxon>Bacteria</taxon>
        <taxon>Bacillati</taxon>
        <taxon>Actinomycetota</taxon>
        <taxon>Actinomycetes</taxon>
        <taxon>Kitasatosporales</taxon>
        <taxon>Streptomycetaceae</taxon>
        <taxon>Streptomyces</taxon>
    </lineage>
</organism>
<keyword evidence="3" id="KW-1185">Reference proteome</keyword>
<comment type="caution">
    <text evidence="2">The sequence shown here is derived from an EMBL/GenBank/DDBJ whole genome shotgun (WGS) entry which is preliminary data.</text>
</comment>